<protein>
    <submittedName>
        <fullName evidence="2">Uncharacterized protein</fullName>
    </submittedName>
</protein>
<accession>A0AAV3Z4I6</accession>
<sequence>MAERTCDIEPQQVSGSSRSQLHHTNATVFQFKDTAFLKDSVSGIRTRESQTENSTSHCDTLLLFSSPPWTLYPWLLSPGPSPG</sequence>
<proteinExistence type="predicted"/>
<gene>
    <name evidence="2" type="ORF">PoB_002071100</name>
</gene>
<keyword evidence="3" id="KW-1185">Reference proteome</keyword>
<dbReference type="AlphaFoldDB" id="A0AAV3Z4I6"/>
<evidence type="ECO:0000256" key="1">
    <source>
        <dbReference type="SAM" id="MobiDB-lite"/>
    </source>
</evidence>
<dbReference type="EMBL" id="BLXT01002417">
    <property type="protein sequence ID" value="GFN94205.1"/>
    <property type="molecule type" value="Genomic_DNA"/>
</dbReference>
<dbReference type="Proteomes" id="UP000735302">
    <property type="component" value="Unassembled WGS sequence"/>
</dbReference>
<comment type="caution">
    <text evidence="2">The sequence shown here is derived from an EMBL/GenBank/DDBJ whole genome shotgun (WGS) entry which is preliminary data.</text>
</comment>
<evidence type="ECO:0000313" key="3">
    <source>
        <dbReference type="Proteomes" id="UP000735302"/>
    </source>
</evidence>
<evidence type="ECO:0000313" key="2">
    <source>
        <dbReference type="EMBL" id="GFN94205.1"/>
    </source>
</evidence>
<name>A0AAV3Z4I6_9GAST</name>
<feature type="region of interest" description="Disordered" evidence="1">
    <location>
        <begin position="1"/>
        <end position="20"/>
    </location>
</feature>
<organism evidence="2 3">
    <name type="scientific">Plakobranchus ocellatus</name>
    <dbReference type="NCBI Taxonomy" id="259542"/>
    <lineage>
        <taxon>Eukaryota</taxon>
        <taxon>Metazoa</taxon>
        <taxon>Spiralia</taxon>
        <taxon>Lophotrochozoa</taxon>
        <taxon>Mollusca</taxon>
        <taxon>Gastropoda</taxon>
        <taxon>Heterobranchia</taxon>
        <taxon>Euthyneura</taxon>
        <taxon>Panpulmonata</taxon>
        <taxon>Sacoglossa</taxon>
        <taxon>Placobranchoidea</taxon>
        <taxon>Plakobranchidae</taxon>
        <taxon>Plakobranchus</taxon>
    </lineage>
</organism>
<feature type="compositionally biased region" description="Polar residues" evidence="1">
    <location>
        <begin position="11"/>
        <end position="20"/>
    </location>
</feature>
<reference evidence="2 3" key="1">
    <citation type="journal article" date="2021" name="Elife">
        <title>Chloroplast acquisition without the gene transfer in kleptoplastic sea slugs, Plakobranchus ocellatus.</title>
        <authorList>
            <person name="Maeda T."/>
            <person name="Takahashi S."/>
            <person name="Yoshida T."/>
            <person name="Shimamura S."/>
            <person name="Takaki Y."/>
            <person name="Nagai Y."/>
            <person name="Toyoda A."/>
            <person name="Suzuki Y."/>
            <person name="Arimoto A."/>
            <person name="Ishii H."/>
            <person name="Satoh N."/>
            <person name="Nishiyama T."/>
            <person name="Hasebe M."/>
            <person name="Maruyama T."/>
            <person name="Minagawa J."/>
            <person name="Obokata J."/>
            <person name="Shigenobu S."/>
        </authorList>
    </citation>
    <scope>NUCLEOTIDE SEQUENCE [LARGE SCALE GENOMIC DNA]</scope>
</reference>